<keyword evidence="4" id="KW-0012">Acyltransferase</keyword>
<feature type="transmembrane region" description="Helical" evidence="1">
    <location>
        <begin position="178"/>
        <end position="194"/>
    </location>
</feature>
<accession>A0ABT7C4K9</accession>
<feature type="transmembrane region" description="Helical" evidence="1">
    <location>
        <begin position="107"/>
        <end position="127"/>
    </location>
</feature>
<feature type="domain" description="Acyltransferase 3" evidence="2">
    <location>
        <begin position="41"/>
        <end position="382"/>
    </location>
</feature>
<sequence length="710" mass="76518">MNDMTFVRIEMSVATTEKTQVVTPTKPFAPANHANSSFRPDIQGLRAIAVGVVLLYHAGVPVFGGGFIGVDVFFVISGFLITGGLLRSSLRDGRIDLADFYAKRVRRILPAATVVLLFTAVVTLTILPMTRWRDIGQDIFSSAFYVANWNFAAATNYLNADKPASPLQHFWTLSVEEQFYVLWPLIMILALWLATRSAAGEDATREPRIRRNLEIGVWFVIASSLAASISLTATDPSPAYFVTTTRLWELGIGAAIAIYANRLERIGDRLGYLLGMLGIGAILLAAVWFTADTPPFPGTAALLPTLGAAAVIVGGMSGRATRGVGAFLSVRPMRWVGDLSYSLYLWHWPLIVLGTYLAGGTLNPCLGIGIVLASFVPAWLSYRVVESPFREWSLLKRHVSAALQIGLALMLTAALVGAMLVSLPRQFSAGVEEPEGAQALMEDPAAGAPTEKASPFVPSLSEVDEDLPQIYADGCTDSSQTDPTDPCVYGDVTSDTTVALVGDSHAAQWFPALEKIATEHGWRLEIYTKSSCPFVTTPLLDKHDRPNTDCSEWNAQLREELTGENKPDYAIVSSYGYDDAAEKSVADGLAETWQAVIDAGVDLTVLVDPPAARLDVPECVATNLDSLSECTLPGDSGNPGGAPAQLEAAAKVDATTVDMSELVCPDEECSPIIGDVLTFRDRQHLTATYVETLTEPLEDALRQESSLPLD</sequence>
<feature type="transmembrane region" description="Helical" evidence="1">
    <location>
        <begin position="215"/>
        <end position="233"/>
    </location>
</feature>
<keyword evidence="1" id="KW-1133">Transmembrane helix</keyword>
<keyword evidence="1" id="KW-0472">Membrane</keyword>
<keyword evidence="1" id="KW-0812">Transmembrane</keyword>
<reference evidence="4" key="2">
    <citation type="journal article" date="2022" name="Sci. Rep.">
        <title>In silico prediction of the enzymes involved in the degradation of the herbicide molinate by Gulosibacter molinativorax ON4T.</title>
        <authorList>
            <person name="Lopes A.R."/>
            <person name="Bunin E."/>
            <person name="Viana A.T."/>
            <person name="Froufe H."/>
            <person name="Munoz-Merida A."/>
            <person name="Pinho D."/>
            <person name="Figueiredo J."/>
            <person name="Barroso C."/>
            <person name="Vaz-Moreira I."/>
            <person name="Bellanger X."/>
            <person name="Egas C."/>
            <person name="Nunes O.C."/>
        </authorList>
    </citation>
    <scope>NUCLEOTIDE SEQUENCE</scope>
    <source>
        <strain evidence="4">ON4</strain>
    </source>
</reference>
<dbReference type="PANTHER" id="PTHR23028">
    <property type="entry name" value="ACETYLTRANSFERASE"/>
    <property type="match status" value="1"/>
</dbReference>
<feature type="transmembrane region" description="Helical" evidence="1">
    <location>
        <begin position="66"/>
        <end position="86"/>
    </location>
</feature>
<feature type="transmembrane region" description="Helical" evidence="1">
    <location>
        <begin position="272"/>
        <end position="291"/>
    </location>
</feature>
<feature type="transmembrane region" description="Helical" evidence="1">
    <location>
        <begin position="402"/>
        <end position="423"/>
    </location>
</feature>
<evidence type="ECO:0000259" key="2">
    <source>
        <dbReference type="Pfam" id="PF01757"/>
    </source>
</evidence>
<evidence type="ECO:0000313" key="4">
    <source>
        <dbReference type="EMBL" id="MDJ1370148.1"/>
    </source>
</evidence>
<feature type="transmembrane region" description="Helical" evidence="1">
    <location>
        <begin position="365"/>
        <end position="382"/>
    </location>
</feature>
<feature type="transmembrane region" description="Helical" evidence="1">
    <location>
        <begin position="44"/>
        <end position="60"/>
    </location>
</feature>
<dbReference type="EMBL" id="PXVD01000003">
    <property type="protein sequence ID" value="MDJ1370148.1"/>
    <property type="molecule type" value="Genomic_DNA"/>
</dbReference>
<keyword evidence="4" id="KW-0808">Transferase</keyword>
<reference evidence="4" key="1">
    <citation type="submission" date="2018-03" db="EMBL/GenBank/DDBJ databases">
        <authorList>
            <person name="Nunes O.C."/>
            <person name="Lopes A.R."/>
            <person name="Froufe H."/>
            <person name="Munoz-Merida A."/>
            <person name="Barroso C."/>
            <person name="Egas C."/>
        </authorList>
    </citation>
    <scope>NUCLEOTIDE SEQUENCE</scope>
    <source>
        <strain evidence="4">ON4</strain>
    </source>
</reference>
<dbReference type="Pfam" id="PF01757">
    <property type="entry name" value="Acyl_transf_3"/>
    <property type="match status" value="1"/>
</dbReference>
<evidence type="ECO:0000256" key="1">
    <source>
        <dbReference type="SAM" id="Phobius"/>
    </source>
</evidence>
<evidence type="ECO:0000259" key="3">
    <source>
        <dbReference type="Pfam" id="PF19040"/>
    </source>
</evidence>
<comment type="caution">
    <text evidence="4">The sequence shown here is derived from an EMBL/GenBank/DDBJ whole genome shotgun (WGS) entry which is preliminary data.</text>
</comment>
<feature type="transmembrane region" description="Helical" evidence="1">
    <location>
        <begin position="339"/>
        <end position="359"/>
    </location>
</feature>
<feature type="transmembrane region" description="Helical" evidence="1">
    <location>
        <begin position="239"/>
        <end position="260"/>
    </location>
</feature>
<dbReference type="Pfam" id="PF19040">
    <property type="entry name" value="SGNH"/>
    <property type="match status" value="1"/>
</dbReference>
<proteinExistence type="predicted"/>
<feature type="transmembrane region" description="Helical" evidence="1">
    <location>
        <begin position="297"/>
        <end position="318"/>
    </location>
</feature>
<dbReference type="Proteomes" id="UP001170379">
    <property type="component" value="Unassembled WGS sequence"/>
</dbReference>
<evidence type="ECO:0000313" key="5">
    <source>
        <dbReference type="Proteomes" id="UP001170379"/>
    </source>
</evidence>
<gene>
    <name evidence="4" type="ORF">C7K25_01970</name>
</gene>
<protein>
    <submittedName>
        <fullName evidence="4">Acyltransferase</fullName>
    </submittedName>
</protein>
<organism evidence="4 5">
    <name type="scientific">Gulosibacter molinativorax</name>
    <dbReference type="NCBI Taxonomy" id="256821"/>
    <lineage>
        <taxon>Bacteria</taxon>
        <taxon>Bacillati</taxon>
        <taxon>Actinomycetota</taxon>
        <taxon>Actinomycetes</taxon>
        <taxon>Micrococcales</taxon>
        <taxon>Microbacteriaceae</taxon>
        <taxon>Gulosibacter</taxon>
    </lineage>
</organism>
<dbReference type="InterPro" id="IPR002656">
    <property type="entry name" value="Acyl_transf_3_dom"/>
</dbReference>
<name>A0ABT7C4K9_9MICO</name>
<dbReference type="InterPro" id="IPR050879">
    <property type="entry name" value="Acyltransferase_3"/>
</dbReference>
<feature type="domain" description="SGNH" evidence="3">
    <location>
        <begin position="475"/>
        <end position="695"/>
    </location>
</feature>
<dbReference type="GO" id="GO:0016746">
    <property type="term" value="F:acyltransferase activity"/>
    <property type="evidence" value="ECO:0007669"/>
    <property type="project" value="UniProtKB-KW"/>
</dbReference>
<dbReference type="InterPro" id="IPR043968">
    <property type="entry name" value="SGNH"/>
</dbReference>
<dbReference type="PANTHER" id="PTHR23028:SF53">
    <property type="entry name" value="ACYL_TRANSF_3 DOMAIN-CONTAINING PROTEIN"/>
    <property type="match status" value="1"/>
</dbReference>
<keyword evidence="5" id="KW-1185">Reference proteome</keyword>